<evidence type="ECO:0000256" key="8">
    <source>
        <dbReference type="RuleBase" id="RU003918"/>
    </source>
</evidence>
<evidence type="ECO:0000256" key="2">
    <source>
        <dbReference type="ARBA" id="ARBA00007399"/>
    </source>
</evidence>
<keyword evidence="6 8" id="KW-0143">Chaperone</keyword>
<dbReference type="InterPro" id="IPR016148">
    <property type="entry name" value="Pili_assmbl_chaperone_C"/>
</dbReference>
<evidence type="ECO:0000313" key="13">
    <source>
        <dbReference type="Proteomes" id="UP000862426"/>
    </source>
</evidence>
<dbReference type="InterPro" id="IPR008962">
    <property type="entry name" value="PapD-like_sf"/>
</dbReference>
<evidence type="ECO:0000256" key="5">
    <source>
        <dbReference type="ARBA" id="ARBA00022764"/>
    </source>
</evidence>
<dbReference type="InterPro" id="IPR013783">
    <property type="entry name" value="Ig-like_fold"/>
</dbReference>
<dbReference type="InterPro" id="IPR036316">
    <property type="entry name" value="Pili_assmbl_chap_C_dom_sf"/>
</dbReference>
<dbReference type="InterPro" id="IPR050643">
    <property type="entry name" value="Periplasmic_pilus_chap"/>
</dbReference>
<comment type="similarity">
    <text evidence="2 8">Belongs to the periplasmic pilus chaperone family.</text>
</comment>
<feature type="chain" id="PRO_5039534751" evidence="9">
    <location>
        <begin position="29"/>
        <end position="251"/>
    </location>
</feature>
<dbReference type="PROSITE" id="PS00635">
    <property type="entry name" value="PILI_CHAPERONE"/>
    <property type="match status" value="1"/>
</dbReference>
<evidence type="ECO:0000259" key="11">
    <source>
        <dbReference type="Pfam" id="PF02753"/>
    </source>
</evidence>
<evidence type="ECO:0000256" key="9">
    <source>
        <dbReference type="SAM" id="SignalP"/>
    </source>
</evidence>
<reference evidence="12" key="1">
    <citation type="journal article" date="2018" name="Genome Biol.">
        <title>SKESA: strategic k-mer extension for scrupulous assemblies.</title>
        <authorList>
            <person name="Souvorov A."/>
            <person name="Agarwala R."/>
            <person name="Lipman D.J."/>
        </authorList>
    </citation>
    <scope>NUCLEOTIDE SEQUENCE</scope>
    <source>
        <strain evidence="12">CAV1698</strain>
    </source>
</reference>
<dbReference type="EMBL" id="DACYAJ020000013">
    <property type="protein sequence ID" value="HCD1255782.1"/>
    <property type="molecule type" value="Genomic_DNA"/>
</dbReference>
<evidence type="ECO:0000256" key="6">
    <source>
        <dbReference type="ARBA" id="ARBA00023186"/>
    </source>
</evidence>
<name>A0A9C7QKM4_CITAM</name>
<dbReference type="Gene3D" id="2.60.40.10">
    <property type="entry name" value="Immunoglobulins"/>
    <property type="match status" value="2"/>
</dbReference>
<proteinExistence type="inferred from homology"/>
<evidence type="ECO:0000313" key="12">
    <source>
        <dbReference type="EMBL" id="HCD1255782.1"/>
    </source>
</evidence>
<feature type="domain" description="Pili assembly chaperone N-terminal" evidence="10">
    <location>
        <begin position="30"/>
        <end position="147"/>
    </location>
</feature>
<accession>A0A9C7QKM4</accession>
<dbReference type="PANTHER" id="PTHR30251">
    <property type="entry name" value="PILUS ASSEMBLY CHAPERONE"/>
    <property type="match status" value="1"/>
</dbReference>
<dbReference type="InterPro" id="IPR018046">
    <property type="entry name" value="Pili_assmbl_chaperone_CS"/>
</dbReference>
<dbReference type="FunFam" id="2.60.40.10:FF:000458">
    <property type="entry name" value="Molecular chaperone FimC"/>
    <property type="match status" value="1"/>
</dbReference>
<protein>
    <submittedName>
        <fullName evidence="12">Fimbria/pilus periplasmic chaperone</fullName>
    </submittedName>
</protein>
<dbReference type="SUPFAM" id="SSF49354">
    <property type="entry name" value="PapD-like"/>
    <property type="match status" value="1"/>
</dbReference>
<dbReference type="InterPro" id="IPR016147">
    <property type="entry name" value="Pili_assmbl_chaperone_N"/>
</dbReference>
<feature type="signal peptide" evidence="9">
    <location>
        <begin position="1"/>
        <end position="28"/>
    </location>
</feature>
<comment type="caution">
    <text evidence="12">The sequence shown here is derived from an EMBL/GenBank/DDBJ whole genome shotgun (WGS) entry which is preliminary data.</text>
</comment>
<keyword evidence="3" id="KW-1029">Fimbrium biogenesis</keyword>
<keyword evidence="5" id="KW-0574">Periplasm</keyword>
<dbReference type="SUPFAM" id="SSF49584">
    <property type="entry name" value="Periplasmic chaperone C-domain"/>
    <property type="match status" value="1"/>
</dbReference>
<dbReference type="PRINTS" id="PR00969">
    <property type="entry name" value="CHAPERONPILI"/>
</dbReference>
<sequence>MFQHSKKQLMSLFLLTATGLTVAQSADAALALDRTRVVLDGGDKSVSLTVTNQNRELPFLAQAWVEDAQGKKLTDPLTALPPVQRIEPGSKTQVKVQTTPAMNLLAQDKETLFYFNLREIPPKTDKPNTLQIALQTRIKLFYRPAGLAVNPSDKPWQEQMTLTRQGDHYVANNPTAYYISIVEVSPSLKGAAIKSFKPVLVAPKSSAPLGSSANEMGNNPVVTYINDFGGRPKLVYRCGGNNCTVQSTQAG</sequence>
<feature type="domain" description="Pili assembly chaperone C-terminal" evidence="11">
    <location>
        <begin position="172"/>
        <end position="231"/>
    </location>
</feature>
<reference evidence="12" key="2">
    <citation type="submission" date="2022-05" db="EMBL/GenBank/DDBJ databases">
        <authorList>
            <consortium name="NCBI Pathogen Detection Project"/>
        </authorList>
    </citation>
    <scope>NUCLEOTIDE SEQUENCE</scope>
    <source>
        <strain evidence="12">CAV1698</strain>
    </source>
</reference>
<dbReference type="Pfam" id="PF00345">
    <property type="entry name" value="PapD_N"/>
    <property type="match status" value="1"/>
</dbReference>
<evidence type="ECO:0000259" key="10">
    <source>
        <dbReference type="Pfam" id="PF00345"/>
    </source>
</evidence>
<dbReference type="Pfam" id="PF02753">
    <property type="entry name" value="PapD_C"/>
    <property type="match status" value="1"/>
</dbReference>
<dbReference type="InterPro" id="IPR001829">
    <property type="entry name" value="Pili_assmbl_chaperone_bac"/>
</dbReference>
<evidence type="ECO:0000256" key="3">
    <source>
        <dbReference type="ARBA" id="ARBA00022558"/>
    </source>
</evidence>
<keyword evidence="7" id="KW-0393">Immunoglobulin domain</keyword>
<evidence type="ECO:0000256" key="4">
    <source>
        <dbReference type="ARBA" id="ARBA00022729"/>
    </source>
</evidence>
<keyword evidence="4 9" id="KW-0732">Signal</keyword>
<evidence type="ECO:0000256" key="1">
    <source>
        <dbReference type="ARBA" id="ARBA00004418"/>
    </source>
</evidence>
<dbReference type="GO" id="GO:0030288">
    <property type="term" value="C:outer membrane-bounded periplasmic space"/>
    <property type="evidence" value="ECO:0007669"/>
    <property type="project" value="InterPro"/>
</dbReference>
<comment type="subcellular location">
    <subcellularLocation>
        <location evidence="1 8">Periplasm</location>
    </subcellularLocation>
</comment>
<organism evidence="12 13">
    <name type="scientific">Citrobacter amalonaticus</name>
    <dbReference type="NCBI Taxonomy" id="35703"/>
    <lineage>
        <taxon>Bacteria</taxon>
        <taxon>Pseudomonadati</taxon>
        <taxon>Pseudomonadota</taxon>
        <taxon>Gammaproteobacteria</taxon>
        <taxon>Enterobacterales</taxon>
        <taxon>Enterobacteriaceae</taxon>
        <taxon>Citrobacter</taxon>
    </lineage>
</organism>
<dbReference type="Proteomes" id="UP000862426">
    <property type="component" value="Unassembled WGS sequence"/>
</dbReference>
<dbReference type="AlphaFoldDB" id="A0A9C7QKM4"/>
<evidence type="ECO:0000256" key="7">
    <source>
        <dbReference type="ARBA" id="ARBA00023319"/>
    </source>
</evidence>
<dbReference type="GO" id="GO:0071555">
    <property type="term" value="P:cell wall organization"/>
    <property type="evidence" value="ECO:0007669"/>
    <property type="project" value="InterPro"/>
</dbReference>
<dbReference type="PANTHER" id="PTHR30251:SF5">
    <property type="entry name" value="FIMBRIAL CHAPARONE PROTEIN"/>
    <property type="match status" value="1"/>
</dbReference>
<gene>
    <name evidence="12" type="ORF">JD854_RS12060</name>
</gene>